<dbReference type="InterPro" id="IPR021153">
    <property type="entry name" value="HrcA_C"/>
</dbReference>
<dbReference type="InterPro" id="IPR036388">
    <property type="entry name" value="WH-like_DNA-bd_sf"/>
</dbReference>
<gene>
    <name evidence="5" type="primary">hrcA</name>
    <name evidence="8" type="ORF">FC91_GL001259</name>
</gene>
<organism evidence="8 9">
    <name type="scientific">Schleiferilactobacillus harbinensis DSM 16991</name>
    <dbReference type="NCBI Taxonomy" id="1122147"/>
    <lineage>
        <taxon>Bacteria</taxon>
        <taxon>Bacillati</taxon>
        <taxon>Bacillota</taxon>
        <taxon>Bacilli</taxon>
        <taxon>Lactobacillales</taxon>
        <taxon>Lactobacillaceae</taxon>
        <taxon>Schleiferilactobacillus</taxon>
    </lineage>
</organism>
<dbReference type="InterPro" id="IPR029016">
    <property type="entry name" value="GAF-like_dom_sf"/>
</dbReference>
<dbReference type="PATRIC" id="fig|1122147.4.peg.1302"/>
<dbReference type="Gene3D" id="3.30.450.40">
    <property type="match status" value="1"/>
</dbReference>
<feature type="domain" description="Winged helix-turn-helix transcription repressor HrcA DNA-binding" evidence="7">
    <location>
        <begin position="4"/>
        <end position="63"/>
    </location>
</feature>
<evidence type="ECO:0000259" key="6">
    <source>
        <dbReference type="Pfam" id="PF01628"/>
    </source>
</evidence>
<accession>A0A0R1X3X1</accession>
<dbReference type="SUPFAM" id="SSF55781">
    <property type="entry name" value="GAF domain-like"/>
    <property type="match status" value="1"/>
</dbReference>
<reference evidence="8 9" key="1">
    <citation type="journal article" date="2015" name="Genome Announc.">
        <title>Expanding the biotechnology potential of lactobacilli through comparative genomics of 213 strains and associated genera.</title>
        <authorList>
            <person name="Sun Z."/>
            <person name="Harris H.M."/>
            <person name="McCann A."/>
            <person name="Guo C."/>
            <person name="Argimon S."/>
            <person name="Zhang W."/>
            <person name="Yang X."/>
            <person name="Jeffery I.B."/>
            <person name="Cooney J.C."/>
            <person name="Kagawa T.F."/>
            <person name="Liu W."/>
            <person name="Song Y."/>
            <person name="Salvetti E."/>
            <person name="Wrobel A."/>
            <person name="Rasinkangas P."/>
            <person name="Parkhill J."/>
            <person name="Rea M.C."/>
            <person name="O'Sullivan O."/>
            <person name="Ritari J."/>
            <person name="Douillard F.P."/>
            <person name="Paul Ross R."/>
            <person name="Yang R."/>
            <person name="Briner A.E."/>
            <person name="Felis G.E."/>
            <person name="de Vos W.M."/>
            <person name="Barrangou R."/>
            <person name="Klaenhammer T.R."/>
            <person name="Caufield P.W."/>
            <person name="Cui Y."/>
            <person name="Zhang H."/>
            <person name="O'Toole P.W."/>
        </authorList>
    </citation>
    <scope>NUCLEOTIDE SEQUENCE [LARGE SCALE GENOMIC DNA]</scope>
    <source>
        <strain evidence="8 9">DSM 16991</strain>
    </source>
</reference>
<dbReference type="AlphaFoldDB" id="A0A0R1X3X1"/>
<comment type="caution">
    <text evidence="8">The sequence shown here is derived from an EMBL/GenBank/DDBJ whole genome shotgun (WGS) entry which is preliminary data.</text>
</comment>
<dbReference type="Pfam" id="PF01628">
    <property type="entry name" value="HrcA"/>
    <property type="match status" value="1"/>
</dbReference>
<sequence>MVAMLTKREMLVLKEIIRHYNESGQPVGSKTIMGSLPMKVSSATIRNDMAALESAGLIEKTHSSSGRVPSDTGYRYYLDHLLQPTMVDSDDLNMIQTIFRQKFYQGDELVAQSAKILSELTHYTAITLGPEVGVMHLEGFQLMPLGNRRVLALLITTSGQVVNKTFVIPDTVTGEQLEAVMRVINDQLVGKPIATVMNQLDSHLIPLISQYIHSPDFFLDVVHGILSEASADRFHISGKMNILDYAHMDDVNQLKSLYHLIDTDDQLAALLGLNDPDDDTKPPTEHGVTVRLGHEFPNQLLANMSLIRATYHAGEYGDGMIAILGPSSMPYSRVIGLLDLFRDELARRIADYYRDHG</sequence>
<dbReference type="HAMAP" id="MF_00081">
    <property type="entry name" value="HrcA"/>
    <property type="match status" value="1"/>
</dbReference>
<feature type="domain" description="Heat-inducible transcription repressor HrcA C-terminal" evidence="6">
    <location>
        <begin position="107"/>
        <end position="335"/>
    </location>
</feature>
<evidence type="ECO:0000256" key="3">
    <source>
        <dbReference type="ARBA" id="ARBA00023016"/>
    </source>
</evidence>
<keyword evidence="3 5" id="KW-0346">Stress response</keyword>
<evidence type="ECO:0000256" key="5">
    <source>
        <dbReference type="HAMAP-Rule" id="MF_00081"/>
    </source>
</evidence>
<keyword evidence="4 5" id="KW-0804">Transcription</keyword>
<dbReference type="PANTHER" id="PTHR34824">
    <property type="entry name" value="HEAT-INDUCIBLE TRANSCRIPTION REPRESSOR HRCA"/>
    <property type="match status" value="1"/>
</dbReference>
<evidence type="ECO:0000313" key="9">
    <source>
        <dbReference type="Proteomes" id="UP000050949"/>
    </source>
</evidence>
<comment type="function">
    <text evidence="5">Negative regulator of class I heat shock genes (grpE-dnaK-dnaJ and groELS operons). Prevents heat-shock induction of these operons.</text>
</comment>
<dbReference type="InterPro" id="IPR036390">
    <property type="entry name" value="WH_DNA-bd_sf"/>
</dbReference>
<comment type="similarity">
    <text evidence="5">Belongs to the HrcA family.</text>
</comment>
<dbReference type="InterPro" id="IPR002571">
    <property type="entry name" value="HrcA"/>
</dbReference>
<dbReference type="PIRSF" id="PIRSF005485">
    <property type="entry name" value="HrcA"/>
    <property type="match status" value="1"/>
</dbReference>
<protein>
    <recommendedName>
        <fullName evidence="5">Heat-inducible transcription repressor HrcA</fullName>
    </recommendedName>
</protein>
<proteinExistence type="inferred from homology"/>
<evidence type="ECO:0000256" key="1">
    <source>
        <dbReference type="ARBA" id="ARBA00022491"/>
    </source>
</evidence>
<dbReference type="PANTHER" id="PTHR34824:SF1">
    <property type="entry name" value="HEAT-INDUCIBLE TRANSCRIPTION REPRESSOR HRCA"/>
    <property type="match status" value="1"/>
</dbReference>
<evidence type="ECO:0000256" key="2">
    <source>
        <dbReference type="ARBA" id="ARBA00023015"/>
    </source>
</evidence>
<dbReference type="SUPFAM" id="SSF46785">
    <property type="entry name" value="Winged helix' DNA-binding domain"/>
    <property type="match status" value="1"/>
</dbReference>
<evidence type="ECO:0000313" key="8">
    <source>
        <dbReference type="EMBL" id="KRM24888.1"/>
    </source>
</evidence>
<evidence type="ECO:0000256" key="4">
    <source>
        <dbReference type="ARBA" id="ARBA00023163"/>
    </source>
</evidence>
<dbReference type="NCBIfam" id="TIGR00331">
    <property type="entry name" value="hrcA"/>
    <property type="match status" value="1"/>
</dbReference>
<dbReference type="eggNOG" id="COG1420">
    <property type="taxonomic scope" value="Bacteria"/>
</dbReference>
<dbReference type="EMBL" id="AZFW01000129">
    <property type="protein sequence ID" value="KRM24888.1"/>
    <property type="molecule type" value="Genomic_DNA"/>
</dbReference>
<dbReference type="Gene3D" id="3.30.390.60">
    <property type="entry name" value="Heat-inducible transcription repressor hrca homolog, domain 3"/>
    <property type="match status" value="1"/>
</dbReference>
<dbReference type="InterPro" id="IPR023120">
    <property type="entry name" value="WHTH_transcript_rep_HrcA_IDD"/>
</dbReference>
<dbReference type="GO" id="GO:0003677">
    <property type="term" value="F:DNA binding"/>
    <property type="evidence" value="ECO:0007669"/>
    <property type="project" value="InterPro"/>
</dbReference>
<dbReference type="Pfam" id="PF03444">
    <property type="entry name" value="WHD_HrcA"/>
    <property type="match status" value="1"/>
</dbReference>
<name>A0A0R1X3X1_9LACO</name>
<dbReference type="GO" id="GO:0045892">
    <property type="term" value="P:negative regulation of DNA-templated transcription"/>
    <property type="evidence" value="ECO:0007669"/>
    <property type="project" value="UniProtKB-UniRule"/>
</dbReference>
<dbReference type="Proteomes" id="UP000050949">
    <property type="component" value="Unassembled WGS sequence"/>
</dbReference>
<dbReference type="Gene3D" id="1.10.10.10">
    <property type="entry name" value="Winged helix-like DNA-binding domain superfamily/Winged helix DNA-binding domain"/>
    <property type="match status" value="1"/>
</dbReference>
<evidence type="ECO:0000259" key="7">
    <source>
        <dbReference type="Pfam" id="PF03444"/>
    </source>
</evidence>
<keyword evidence="1 5" id="KW-0678">Repressor</keyword>
<dbReference type="InterPro" id="IPR005104">
    <property type="entry name" value="WHTH_HrcA_DNA-bd"/>
</dbReference>
<keyword evidence="2 5" id="KW-0805">Transcription regulation</keyword>